<evidence type="ECO:0000313" key="2">
    <source>
        <dbReference type="Proteomes" id="UP000018144"/>
    </source>
</evidence>
<evidence type="ECO:0000313" key="1">
    <source>
        <dbReference type="EMBL" id="CCX07275.1"/>
    </source>
</evidence>
<protein>
    <submittedName>
        <fullName evidence="1">Uncharacterized protein</fullName>
    </submittedName>
</protein>
<keyword evidence="2" id="KW-1185">Reference proteome</keyword>
<sequence>MATDIRAACPEITLQSPGGPKSPPQVFRAPAERLLNMFSCAGCAAGNLYPSDPFDRRSGVWKR</sequence>
<dbReference type="EMBL" id="HF935349">
    <property type="protein sequence ID" value="CCX07275.1"/>
    <property type="molecule type" value="Genomic_DNA"/>
</dbReference>
<dbReference type="Proteomes" id="UP000018144">
    <property type="component" value="Unassembled WGS sequence"/>
</dbReference>
<proteinExistence type="predicted"/>
<accession>U4KZT6</accession>
<gene>
    <name evidence="1" type="ORF">PCON_06864</name>
</gene>
<dbReference type="AlphaFoldDB" id="U4KZT6"/>
<reference evidence="1 2" key="1">
    <citation type="journal article" date="2013" name="PLoS Genet.">
        <title>The genome and development-dependent transcriptomes of Pyronema confluens: a window into fungal evolution.</title>
        <authorList>
            <person name="Traeger S."/>
            <person name="Altegoer F."/>
            <person name="Freitag M."/>
            <person name="Gabaldon T."/>
            <person name="Kempken F."/>
            <person name="Kumar A."/>
            <person name="Marcet-Houben M."/>
            <person name="Poggeler S."/>
            <person name="Stajich J.E."/>
            <person name="Nowrousian M."/>
        </authorList>
    </citation>
    <scope>NUCLEOTIDE SEQUENCE [LARGE SCALE GENOMIC DNA]</scope>
    <source>
        <strain evidence="2">CBS 100304</strain>
        <tissue evidence="1">Vegetative mycelium</tissue>
    </source>
</reference>
<name>U4KZT6_PYROM</name>
<organism evidence="1 2">
    <name type="scientific">Pyronema omphalodes (strain CBS 100304)</name>
    <name type="common">Pyronema confluens</name>
    <dbReference type="NCBI Taxonomy" id="1076935"/>
    <lineage>
        <taxon>Eukaryota</taxon>
        <taxon>Fungi</taxon>
        <taxon>Dikarya</taxon>
        <taxon>Ascomycota</taxon>
        <taxon>Pezizomycotina</taxon>
        <taxon>Pezizomycetes</taxon>
        <taxon>Pezizales</taxon>
        <taxon>Pyronemataceae</taxon>
        <taxon>Pyronema</taxon>
    </lineage>
</organism>